<dbReference type="OrthoDB" id="6270329at2759"/>
<protein>
    <submittedName>
        <fullName evidence="13">E3 ubiquitin/ISG15 ligase TRIM25-like</fullName>
    </submittedName>
</protein>
<proteinExistence type="predicted"/>
<evidence type="ECO:0000256" key="3">
    <source>
        <dbReference type="ARBA" id="ARBA00022771"/>
    </source>
</evidence>
<dbReference type="SMART" id="SM00184">
    <property type="entry name" value="RING"/>
    <property type="match status" value="1"/>
</dbReference>
<gene>
    <name evidence="13 14" type="primary">LOC116407504</name>
</gene>
<dbReference type="Xenbase" id="XB-GENE-29092611">
    <property type="gene designation" value="LOC116407504"/>
</dbReference>
<dbReference type="InterPro" id="IPR003879">
    <property type="entry name" value="Butyrophylin_SPRY"/>
</dbReference>
<dbReference type="InterPro" id="IPR013320">
    <property type="entry name" value="ConA-like_dom_sf"/>
</dbReference>
<dbReference type="PANTHER" id="PTHR25465:SF61">
    <property type="entry name" value="E3 UBIQUITIN_ISG15 LIGASE TRIM25-LIKE"/>
    <property type="match status" value="1"/>
</dbReference>
<dbReference type="GO" id="GO:0045087">
    <property type="term" value="P:innate immune response"/>
    <property type="evidence" value="ECO:0007669"/>
    <property type="project" value="UniProtKB-KW"/>
</dbReference>
<dbReference type="PRINTS" id="PR01407">
    <property type="entry name" value="BUTYPHLNCDUF"/>
</dbReference>
<feature type="domain" description="B box-type" evidence="10">
    <location>
        <begin position="130"/>
        <end position="171"/>
    </location>
</feature>
<dbReference type="InterPro" id="IPR003877">
    <property type="entry name" value="SPRY_dom"/>
</dbReference>
<dbReference type="InterPro" id="IPR027370">
    <property type="entry name" value="Znf-RING_euk"/>
</dbReference>
<dbReference type="GeneID" id="116407504"/>
<dbReference type="InterPro" id="IPR003649">
    <property type="entry name" value="Bbox_C"/>
</dbReference>
<keyword evidence="7" id="KW-0175">Coiled coil</keyword>
<keyword evidence="6" id="KW-0391">Immunity</keyword>
<keyword evidence="3 8" id="KW-0863">Zinc-finger</keyword>
<dbReference type="Proteomes" id="UP000008143">
    <property type="component" value="Chromosome 9"/>
</dbReference>
<sequence length="522" mass="59287">MASVDLREELNCPICLSTYTDPVMLSCGHNFCQACIGRAFDQSELYRCPECRAFFAERPVLQRNLKLCSIVERFLTAQSAPGEAVLCTYCESDVPAAKTCLHCDASLCTNHLRRHSKAEEHILTKPTSSLENRRCSIHKKVLEYYCRDDHTCICVSCCLAGEHSGHQKEALNEAFGKRKEDLKDILESLYSEREETKSRFQSLHQHWKETNDKATCTTERITALFRDIREQMEDLEMRVRSEINRQKTKVSLQVSEQIRQLEVKEAELSKKISHVVELCNITDPLTLLRSQQENDIRHPDSTGANEVSHVGHLDEAPISVVLHVGLKHFADALLDLKATRLFHALETSAIVLDLKTASNNITLSKDLKSASFTSTHQQRPEGPERFESCQVLGCCSFTSGQHYWEVDVSEAKEWIVGVVCQSMERKIIGNESFLGYNDKSWALYCQDHIGASHNDVQELVTSSTPVQSVGIYLNYEAGLLSFYQLCPVRHLHSFTATFTEPLYPAFFLFEDCCIRVKHSHQT</sequence>
<dbReference type="KEGG" id="xtr:116407504"/>
<dbReference type="InterPro" id="IPR006574">
    <property type="entry name" value="PRY"/>
</dbReference>
<dbReference type="Gene3D" id="3.30.160.60">
    <property type="entry name" value="Classic Zinc Finger"/>
    <property type="match status" value="1"/>
</dbReference>
<keyword evidence="5" id="KW-0862">Zinc</keyword>
<dbReference type="InterPro" id="IPR051051">
    <property type="entry name" value="E3_ubiq-ligase_TRIM/RNF"/>
</dbReference>
<dbReference type="InterPro" id="IPR043136">
    <property type="entry name" value="B30.2/SPRY_sf"/>
</dbReference>
<dbReference type="InterPro" id="IPR001870">
    <property type="entry name" value="B30.2/SPRY"/>
</dbReference>
<dbReference type="CDD" id="cd19769">
    <property type="entry name" value="Bbox2_TRIM16-like"/>
    <property type="match status" value="1"/>
</dbReference>
<dbReference type="SMART" id="SM00336">
    <property type="entry name" value="BBOX"/>
    <property type="match status" value="2"/>
</dbReference>
<dbReference type="InterPro" id="IPR001841">
    <property type="entry name" value="Znf_RING"/>
</dbReference>
<dbReference type="PROSITE" id="PS50188">
    <property type="entry name" value="B302_SPRY"/>
    <property type="match status" value="1"/>
</dbReference>
<evidence type="ECO:0000313" key="12">
    <source>
        <dbReference type="Proteomes" id="UP000008143"/>
    </source>
</evidence>
<dbReference type="GO" id="GO:0005737">
    <property type="term" value="C:cytoplasm"/>
    <property type="evidence" value="ECO:0007669"/>
    <property type="project" value="UniProtKB-ARBA"/>
</dbReference>
<keyword evidence="12" id="KW-1185">Reference proteome</keyword>
<dbReference type="Pfam" id="PF13445">
    <property type="entry name" value="zf-RING_UBOX"/>
    <property type="match status" value="1"/>
</dbReference>
<evidence type="ECO:0000256" key="5">
    <source>
        <dbReference type="ARBA" id="ARBA00022833"/>
    </source>
</evidence>
<evidence type="ECO:0000256" key="6">
    <source>
        <dbReference type="ARBA" id="ARBA00022859"/>
    </source>
</evidence>
<dbReference type="PROSITE" id="PS50119">
    <property type="entry name" value="ZF_BBOX"/>
    <property type="match status" value="1"/>
</dbReference>
<dbReference type="OMA" id="DHIGASH"/>
<dbReference type="Gene3D" id="3.30.40.10">
    <property type="entry name" value="Zinc/RING finger domain, C3HC4 (zinc finger)"/>
    <property type="match status" value="1"/>
</dbReference>
<dbReference type="Pfam" id="PF13765">
    <property type="entry name" value="PRY"/>
    <property type="match status" value="1"/>
</dbReference>
<feature type="domain" description="RING-type" evidence="9">
    <location>
        <begin position="12"/>
        <end position="52"/>
    </location>
</feature>
<feature type="domain" description="B30.2/SPRY" evidence="11">
    <location>
        <begin position="329"/>
        <end position="522"/>
    </location>
</feature>
<dbReference type="Gene3D" id="2.60.120.920">
    <property type="match status" value="1"/>
</dbReference>
<dbReference type="SUPFAM" id="SSF49899">
    <property type="entry name" value="Concanavalin A-like lectins/glucanases"/>
    <property type="match status" value="1"/>
</dbReference>
<evidence type="ECO:0000256" key="4">
    <source>
        <dbReference type="ARBA" id="ARBA00022786"/>
    </source>
</evidence>
<dbReference type="AlphaFoldDB" id="A0A8J1ISU3"/>
<evidence type="ECO:0000259" key="11">
    <source>
        <dbReference type="PROSITE" id="PS50188"/>
    </source>
</evidence>
<accession>A0A8J1ISU3</accession>
<evidence type="ECO:0000259" key="10">
    <source>
        <dbReference type="PROSITE" id="PS50119"/>
    </source>
</evidence>
<dbReference type="SUPFAM" id="SSF57845">
    <property type="entry name" value="B-box zinc-binding domain"/>
    <property type="match status" value="1"/>
</dbReference>
<dbReference type="SUPFAM" id="SSF57850">
    <property type="entry name" value="RING/U-box"/>
    <property type="match status" value="1"/>
</dbReference>
<evidence type="ECO:0000256" key="2">
    <source>
        <dbReference type="ARBA" id="ARBA00022723"/>
    </source>
</evidence>
<evidence type="ECO:0000256" key="7">
    <source>
        <dbReference type="ARBA" id="ARBA00023054"/>
    </source>
</evidence>
<dbReference type="SMART" id="SM00502">
    <property type="entry name" value="BBC"/>
    <property type="match status" value="1"/>
</dbReference>
<dbReference type="PROSITE" id="PS50089">
    <property type="entry name" value="ZF_RING_2"/>
    <property type="match status" value="1"/>
</dbReference>
<organism evidence="12 13">
    <name type="scientific">Xenopus tropicalis</name>
    <name type="common">Western clawed frog</name>
    <name type="synonym">Silurana tropicalis</name>
    <dbReference type="NCBI Taxonomy" id="8364"/>
    <lineage>
        <taxon>Eukaryota</taxon>
        <taxon>Metazoa</taxon>
        <taxon>Chordata</taxon>
        <taxon>Craniata</taxon>
        <taxon>Vertebrata</taxon>
        <taxon>Euteleostomi</taxon>
        <taxon>Amphibia</taxon>
        <taxon>Batrachia</taxon>
        <taxon>Anura</taxon>
        <taxon>Pipoidea</taxon>
        <taxon>Pipidae</taxon>
        <taxon>Xenopodinae</taxon>
        <taxon>Xenopus</taxon>
        <taxon>Silurana</taxon>
    </lineage>
</organism>
<keyword evidence="2" id="KW-0479">Metal-binding</keyword>
<evidence type="ECO:0000259" key="9">
    <source>
        <dbReference type="PROSITE" id="PS50089"/>
    </source>
</evidence>
<dbReference type="InterPro" id="IPR017907">
    <property type="entry name" value="Znf_RING_CS"/>
</dbReference>
<reference evidence="13" key="1">
    <citation type="submission" date="2025-08" db="UniProtKB">
        <authorList>
            <consortium name="RefSeq"/>
        </authorList>
    </citation>
    <scope>IDENTIFICATION</scope>
    <source>
        <strain evidence="13">Nigerian</strain>
        <tissue evidence="13">Liver and blood</tissue>
    </source>
</reference>
<dbReference type="Pfam" id="PF00643">
    <property type="entry name" value="zf-B_box"/>
    <property type="match status" value="1"/>
</dbReference>
<evidence type="ECO:0000313" key="14">
    <source>
        <dbReference type="Xenbase" id="XB-GENE-29092611"/>
    </source>
</evidence>
<keyword evidence="1" id="KW-0399">Innate immunity</keyword>
<dbReference type="PANTHER" id="PTHR25465">
    <property type="entry name" value="B-BOX DOMAIN CONTAINING"/>
    <property type="match status" value="1"/>
</dbReference>
<dbReference type="SMART" id="SM00589">
    <property type="entry name" value="PRY"/>
    <property type="match status" value="1"/>
</dbReference>
<dbReference type="RefSeq" id="XP_031748672.1">
    <property type="nucleotide sequence ID" value="XM_031892812.1"/>
</dbReference>
<evidence type="ECO:0000313" key="13">
    <source>
        <dbReference type="RefSeq" id="XP_031748672.1"/>
    </source>
</evidence>
<dbReference type="Pfam" id="PF00622">
    <property type="entry name" value="SPRY"/>
    <property type="match status" value="1"/>
</dbReference>
<keyword evidence="4" id="KW-0833">Ubl conjugation pathway</keyword>
<evidence type="ECO:0000256" key="1">
    <source>
        <dbReference type="ARBA" id="ARBA00022588"/>
    </source>
</evidence>
<dbReference type="SMART" id="SM00449">
    <property type="entry name" value="SPRY"/>
    <property type="match status" value="1"/>
</dbReference>
<dbReference type="PROSITE" id="PS00518">
    <property type="entry name" value="ZF_RING_1"/>
    <property type="match status" value="1"/>
</dbReference>
<dbReference type="AGR" id="Xenbase:XB-GENE-29092611"/>
<name>A0A8J1ISU3_XENTR</name>
<dbReference type="CDD" id="cd12891">
    <property type="entry name" value="SPRY_PRY_C-I_2"/>
    <property type="match status" value="1"/>
</dbReference>
<evidence type="ECO:0000256" key="8">
    <source>
        <dbReference type="PROSITE-ProRule" id="PRU00024"/>
    </source>
</evidence>
<dbReference type="InterPro" id="IPR013083">
    <property type="entry name" value="Znf_RING/FYVE/PHD"/>
</dbReference>
<dbReference type="GO" id="GO:0008270">
    <property type="term" value="F:zinc ion binding"/>
    <property type="evidence" value="ECO:0007669"/>
    <property type="project" value="UniProtKB-KW"/>
</dbReference>
<dbReference type="InterPro" id="IPR000315">
    <property type="entry name" value="Znf_B-box"/>
</dbReference>